<dbReference type="PANTHER" id="PTHR12243:SF67">
    <property type="entry name" value="COREPRESSOR OF PANGOLIN, ISOFORM A-RELATED"/>
    <property type="match status" value="1"/>
</dbReference>
<feature type="compositionally biased region" description="Polar residues" evidence="1">
    <location>
        <begin position="96"/>
        <end position="115"/>
    </location>
</feature>
<name>A0A4U5PAD6_STECR</name>
<proteinExistence type="predicted"/>
<dbReference type="SMART" id="SM00595">
    <property type="entry name" value="MADF"/>
    <property type="match status" value="1"/>
</dbReference>
<dbReference type="InterPro" id="IPR039353">
    <property type="entry name" value="TF_Adf1"/>
</dbReference>
<dbReference type="PROSITE" id="PS51029">
    <property type="entry name" value="MADF"/>
    <property type="match status" value="1"/>
</dbReference>
<feature type="region of interest" description="Disordered" evidence="1">
    <location>
        <begin position="96"/>
        <end position="126"/>
    </location>
</feature>
<dbReference type="EMBL" id="AZBU02000002">
    <property type="protein sequence ID" value="TKR93051.1"/>
    <property type="molecule type" value="Genomic_DNA"/>
</dbReference>
<accession>A0A4U5PAD6</accession>
<feature type="domain" description="MADF" evidence="2">
    <location>
        <begin position="15"/>
        <end position="97"/>
    </location>
</feature>
<reference evidence="3 4" key="2">
    <citation type="journal article" date="2019" name="G3 (Bethesda)">
        <title>Hybrid Assembly of the Genome of the Entomopathogenic Nematode Steinernema carpocapsae Identifies the X-Chromosome.</title>
        <authorList>
            <person name="Serra L."/>
            <person name="Macchietto M."/>
            <person name="Macias-Munoz A."/>
            <person name="McGill C.J."/>
            <person name="Rodriguez I.M."/>
            <person name="Rodriguez B."/>
            <person name="Murad R."/>
            <person name="Mortazavi A."/>
        </authorList>
    </citation>
    <scope>NUCLEOTIDE SEQUENCE [LARGE SCALE GENOMIC DNA]</scope>
    <source>
        <strain evidence="3 4">ALL</strain>
    </source>
</reference>
<gene>
    <name evidence="3" type="ORF">L596_007583</name>
</gene>
<evidence type="ECO:0000313" key="4">
    <source>
        <dbReference type="Proteomes" id="UP000298663"/>
    </source>
</evidence>
<dbReference type="OrthoDB" id="10262320at2759"/>
<feature type="compositionally biased region" description="Acidic residues" evidence="1">
    <location>
        <begin position="116"/>
        <end position="126"/>
    </location>
</feature>
<evidence type="ECO:0000259" key="2">
    <source>
        <dbReference type="PROSITE" id="PS51029"/>
    </source>
</evidence>
<evidence type="ECO:0000256" key="1">
    <source>
        <dbReference type="SAM" id="MobiDB-lite"/>
    </source>
</evidence>
<organism evidence="3 4">
    <name type="scientific">Steinernema carpocapsae</name>
    <name type="common">Entomopathogenic nematode</name>
    <dbReference type="NCBI Taxonomy" id="34508"/>
    <lineage>
        <taxon>Eukaryota</taxon>
        <taxon>Metazoa</taxon>
        <taxon>Ecdysozoa</taxon>
        <taxon>Nematoda</taxon>
        <taxon>Chromadorea</taxon>
        <taxon>Rhabditida</taxon>
        <taxon>Tylenchina</taxon>
        <taxon>Panagrolaimomorpha</taxon>
        <taxon>Strongyloidoidea</taxon>
        <taxon>Steinernematidae</taxon>
        <taxon>Steinernema</taxon>
    </lineage>
</organism>
<dbReference type="InterPro" id="IPR006578">
    <property type="entry name" value="MADF-dom"/>
</dbReference>
<dbReference type="Proteomes" id="UP000298663">
    <property type="component" value="Unassembled WGS sequence"/>
</dbReference>
<evidence type="ECO:0000313" key="3">
    <source>
        <dbReference type="EMBL" id="TKR93051.1"/>
    </source>
</evidence>
<comment type="caution">
    <text evidence="3">The sequence shown here is derived from an EMBL/GenBank/DDBJ whole genome shotgun (WGS) entry which is preliminary data.</text>
</comment>
<keyword evidence="4" id="KW-1185">Reference proteome</keyword>
<protein>
    <recommendedName>
        <fullName evidence="2">MADF domain-containing protein</fullName>
    </recommendedName>
</protein>
<dbReference type="PANTHER" id="PTHR12243">
    <property type="entry name" value="MADF DOMAIN TRANSCRIPTION FACTOR"/>
    <property type="match status" value="1"/>
</dbReference>
<sequence length="173" mass="19976">MTFNPSAYPESGVYKLIRLVSEQPAIWNRNGENFGRVREKKTAWETVARRFRTESMNWSDSTLKICWNSLESHYRQNKDKSNVKYIPQLAFLNDELSTSRSTQPRNGDSGETSEIPNEDTSSEEGEEFNFYNELLKRLLDSRLSAAERTKLETELLEVIVNVGRDFAKENGVV</sequence>
<dbReference type="Pfam" id="PF10545">
    <property type="entry name" value="MADF_DNA_bdg"/>
    <property type="match status" value="1"/>
</dbReference>
<dbReference type="AlphaFoldDB" id="A0A4U5PAD6"/>
<reference evidence="3 4" key="1">
    <citation type="journal article" date="2015" name="Genome Biol.">
        <title>Comparative genomics of Steinernema reveals deeply conserved gene regulatory networks.</title>
        <authorList>
            <person name="Dillman A.R."/>
            <person name="Macchietto M."/>
            <person name="Porter C.F."/>
            <person name="Rogers A."/>
            <person name="Williams B."/>
            <person name="Antoshechkin I."/>
            <person name="Lee M.M."/>
            <person name="Goodwin Z."/>
            <person name="Lu X."/>
            <person name="Lewis E.E."/>
            <person name="Goodrich-Blair H."/>
            <person name="Stock S.P."/>
            <person name="Adams B.J."/>
            <person name="Sternberg P.W."/>
            <person name="Mortazavi A."/>
        </authorList>
    </citation>
    <scope>NUCLEOTIDE SEQUENCE [LARGE SCALE GENOMIC DNA]</scope>
    <source>
        <strain evidence="3 4">ALL</strain>
    </source>
</reference>